<proteinExistence type="predicted"/>
<comment type="caution">
    <text evidence="1">The sequence shown here is derived from an EMBL/GenBank/DDBJ whole genome shotgun (WGS) entry which is preliminary data.</text>
</comment>
<dbReference type="Proteomes" id="UP000692954">
    <property type="component" value="Unassembled WGS sequence"/>
</dbReference>
<name>A0A8S1MZC9_9CILI</name>
<gene>
    <name evidence="1" type="ORF">PSON_ATCC_30995.1.T0430178</name>
</gene>
<reference evidence="1" key="1">
    <citation type="submission" date="2021-01" db="EMBL/GenBank/DDBJ databases">
        <authorList>
            <consortium name="Genoscope - CEA"/>
            <person name="William W."/>
        </authorList>
    </citation>
    <scope>NUCLEOTIDE SEQUENCE</scope>
</reference>
<dbReference type="OrthoDB" id="10404569at2759"/>
<protein>
    <submittedName>
        <fullName evidence="1">Uncharacterized protein</fullName>
    </submittedName>
</protein>
<evidence type="ECO:0000313" key="2">
    <source>
        <dbReference type="Proteomes" id="UP000692954"/>
    </source>
</evidence>
<keyword evidence="2" id="KW-1185">Reference proteome</keyword>
<organism evidence="1 2">
    <name type="scientific">Paramecium sonneborni</name>
    <dbReference type="NCBI Taxonomy" id="65129"/>
    <lineage>
        <taxon>Eukaryota</taxon>
        <taxon>Sar</taxon>
        <taxon>Alveolata</taxon>
        <taxon>Ciliophora</taxon>
        <taxon>Intramacronucleata</taxon>
        <taxon>Oligohymenophorea</taxon>
        <taxon>Peniculida</taxon>
        <taxon>Parameciidae</taxon>
        <taxon>Paramecium</taxon>
    </lineage>
</organism>
<dbReference type="EMBL" id="CAJJDN010000043">
    <property type="protein sequence ID" value="CAD8082413.1"/>
    <property type="molecule type" value="Genomic_DNA"/>
</dbReference>
<dbReference type="AlphaFoldDB" id="A0A8S1MZC9"/>
<accession>A0A8S1MZC9</accession>
<evidence type="ECO:0000313" key="1">
    <source>
        <dbReference type="EMBL" id="CAD8082413.1"/>
    </source>
</evidence>
<sequence>MLSFLFTQSIAVDEDMVNFTISLLNVYKQSILMLRLQGNRHQMFLDILKQK</sequence>